<evidence type="ECO:0000256" key="16">
    <source>
        <dbReference type="ARBA" id="ARBA00048057"/>
    </source>
</evidence>
<comment type="catalytic activity">
    <reaction evidence="16">
        <text>an N-acylsphing-4-enine + H2O = sphing-4-enine + a fatty acid</text>
        <dbReference type="Rhea" id="RHEA:20856"/>
        <dbReference type="ChEBI" id="CHEBI:15377"/>
        <dbReference type="ChEBI" id="CHEBI:28868"/>
        <dbReference type="ChEBI" id="CHEBI:52639"/>
        <dbReference type="ChEBI" id="CHEBI:57756"/>
        <dbReference type="EC" id="3.5.1.23"/>
    </reaction>
</comment>
<keyword evidence="22" id="KW-1185">Reference proteome</keyword>
<reference evidence="21" key="1">
    <citation type="submission" date="2021-04" db="EMBL/GenBank/DDBJ databases">
        <authorList>
            <consortium name="Wellcome Sanger Institute Data Sharing"/>
        </authorList>
    </citation>
    <scope>NUCLEOTIDE SEQUENCE [LARGE SCALE GENOMIC DNA]</scope>
</reference>
<evidence type="ECO:0000256" key="1">
    <source>
        <dbReference type="ARBA" id="ARBA00004371"/>
    </source>
</evidence>
<comment type="pathway">
    <text evidence="4">Sphingolipid metabolism.</text>
</comment>
<feature type="domain" description="Choloylglycine hydrolase/NAAA C-terminal" evidence="19">
    <location>
        <begin position="127"/>
        <end position="357"/>
    </location>
</feature>
<dbReference type="PIRSF" id="PIRSF017632">
    <property type="entry name" value="Acid_ceramidase-like"/>
    <property type="match status" value="1"/>
</dbReference>
<dbReference type="Ensembl" id="ENSATET00000056695.2">
    <property type="protein sequence ID" value="ENSATEP00000040900.1"/>
    <property type="gene ID" value="ENSATEG00000010450.3"/>
</dbReference>
<evidence type="ECO:0000256" key="13">
    <source>
        <dbReference type="ARBA" id="ARBA00023180"/>
    </source>
</evidence>
<evidence type="ECO:0000256" key="3">
    <source>
        <dbReference type="ARBA" id="ARBA00004760"/>
    </source>
</evidence>
<comment type="pathway">
    <text evidence="3">Lipid metabolism; sphingolipid metabolism.</text>
</comment>
<evidence type="ECO:0000313" key="21">
    <source>
        <dbReference type="Ensembl" id="ENSATEP00000040900.1"/>
    </source>
</evidence>
<dbReference type="GO" id="GO:0005764">
    <property type="term" value="C:lysosome"/>
    <property type="evidence" value="ECO:0007669"/>
    <property type="project" value="UniProtKB-SubCell"/>
</dbReference>
<dbReference type="GO" id="GO:0005576">
    <property type="term" value="C:extracellular region"/>
    <property type="evidence" value="ECO:0007669"/>
    <property type="project" value="UniProtKB-SubCell"/>
</dbReference>
<proteinExistence type="inferred from homology"/>
<dbReference type="Gene3D" id="3.60.60.10">
    <property type="entry name" value="Penicillin V Acylase, Chain A"/>
    <property type="match status" value="1"/>
</dbReference>
<dbReference type="GO" id="GO:0006631">
    <property type="term" value="P:fatty acid metabolic process"/>
    <property type="evidence" value="ECO:0007669"/>
    <property type="project" value="InterPro"/>
</dbReference>
<dbReference type="PANTHER" id="PTHR28583">
    <property type="entry name" value="ACID AMIDASE"/>
    <property type="match status" value="1"/>
</dbReference>
<name>A0A7N6A201_ANATE</name>
<reference evidence="21" key="2">
    <citation type="submission" date="2025-08" db="UniProtKB">
        <authorList>
            <consortium name="Ensembl"/>
        </authorList>
    </citation>
    <scope>IDENTIFICATION</scope>
</reference>
<organism evidence="21 22">
    <name type="scientific">Anabas testudineus</name>
    <name type="common">Climbing perch</name>
    <name type="synonym">Anthias testudineus</name>
    <dbReference type="NCBI Taxonomy" id="64144"/>
    <lineage>
        <taxon>Eukaryota</taxon>
        <taxon>Metazoa</taxon>
        <taxon>Chordata</taxon>
        <taxon>Craniata</taxon>
        <taxon>Vertebrata</taxon>
        <taxon>Euteleostomi</taxon>
        <taxon>Actinopterygii</taxon>
        <taxon>Neopterygii</taxon>
        <taxon>Teleostei</taxon>
        <taxon>Neoteleostei</taxon>
        <taxon>Acanthomorphata</taxon>
        <taxon>Anabantaria</taxon>
        <taxon>Anabantiformes</taxon>
        <taxon>Anabantoidei</taxon>
        <taxon>Anabantidae</taxon>
        <taxon>Anabas</taxon>
    </lineage>
</organism>
<evidence type="ECO:0000256" key="6">
    <source>
        <dbReference type="ARBA" id="ARBA00011891"/>
    </source>
</evidence>
<sequence length="372" mass="42619">HQLSLILYSINESLTIRRMFVTGTFMFRGPVSWYTVDLDLPPSKRWTPLITDKKTDLVNMIQAIRDLANAFVPSGKLIELVDITLPLMVNTLPYPFNEEIKGISTDSGVPLGEVVLFNIFYEVFTVCTSIVAEDNKGNLVHGRNLDFGLFLGWDVKNKSWTISEKLKPLVVNLDFKRKNQTVFKSTNFAGYVGMLTGIKPHTFTLTMNERFSLDGGYIGILEWIMGQRDGMWMSFLTRSVLENANSYEEAKKHLAQTKMLAPAYFILGGNQTQQGCIITRSREIDLKLGRWYVLETNYDHWEEPFFLDDRRTPAMKCMNQTTQANMSLKTMYDVLSTKPVLNKLTTYTTLMQVSEGKLESYIRDCPDPCMPW</sequence>
<evidence type="ECO:0000259" key="20">
    <source>
        <dbReference type="Pfam" id="PF15508"/>
    </source>
</evidence>
<protein>
    <recommendedName>
        <fullName evidence="15">Acid ceramidase</fullName>
        <ecNumber evidence="6">3.5.1.23</ecNumber>
    </recommendedName>
</protein>
<dbReference type="InterPro" id="IPR029132">
    <property type="entry name" value="CBAH/NAAA_C"/>
</dbReference>
<dbReference type="CDD" id="cd01903">
    <property type="entry name" value="Ntn_AC_NAAA"/>
    <property type="match status" value="1"/>
</dbReference>
<dbReference type="GO" id="GO:0016020">
    <property type="term" value="C:membrane"/>
    <property type="evidence" value="ECO:0007669"/>
    <property type="project" value="GOC"/>
</dbReference>
<dbReference type="Pfam" id="PF15508">
    <property type="entry name" value="NAAA-beta"/>
    <property type="match status" value="1"/>
</dbReference>
<evidence type="ECO:0000256" key="8">
    <source>
        <dbReference type="ARBA" id="ARBA00022729"/>
    </source>
</evidence>
<dbReference type="EC" id="3.5.1.23" evidence="6"/>
<evidence type="ECO:0000256" key="2">
    <source>
        <dbReference type="ARBA" id="ARBA00004613"/>
    </source>
</evidence>
<dbReference type="FunFam" id="3.60.60.10:FF:000002">
    <property type="entry name" value="N-acylsphingosine amidohydrolase 1"/>
    <property type="match status" value="1"/>
</dbReference>
<keyword evidence="14" id="KW-0458">Lysosome</keyword>
<comment type="similarity">
    <text evidence="5 17">Belongs to the acid ceramidase family.</text>
</comment>
<keyword evidence="7" id="KW-0964">Secreted</keyword>
<evidence type="ECO:0000256" key="14">
    <source>
        <dbReference type="ARBA" id="ARBA00023228"/>
    </source>
</evidence>
<evidence type="ECO:0000256" key="4">
    <source>
        <dbReference type="ARBA" id="ARBA00004991"/>
    </source>
</evidence>
<feature type="active site" description="Nucleophile" evidence="18">
    <location>
        <position position="127"/>
    </location>
</feature>
<evidence type="ECO:0000256" key="10">
    <source>
        <dbReference type="ARBA" id="ARBA00022919"/>
    </source>
</evidence>
<evidence type="ECO:0000256" key="9">
    <source>
        <dbReference type="ARBA" id="ARBA00022801"/>
    </source>
</evidence>
<evidence type="ECO:0000313" key="22">
    <source>
        <dbReference type="Proteomes" id="UP000265040"/>
    </source>
</evidence>
<evidence type="ECO:0000256" key="15">
    <source>
        <dbReference type="ARBA" id="ARBA00040588"/>
    </source>
</evidence>
<reference evidence="21" key="3">
    <citation type="submission" date="2025-09" db="UniProtKB">
        <authorList>
            <consortium name="Ensembl"/>
        </authorList>
    </citation>
    <scope>IDENTIFICATION</scope>
</reference>
<keyword evidence="10" id="KW-0746">Sphingolipid metabolism</keyword>
<evidence type="ECO:0000259" key="19">
    <source>
        <dbReference type="Pfam" id="PF02275"/>
    </source>
</evidence>
<evidence type="ECO:0000256" key="12">
    <source>
        <dbReference type="ARBA" id="ARBA00023157"/>
    </source>
</evidence>
<keyword evidence="12" id="KW-1015">Disulfide bond</keyword>
<keyword evidence="9 17" id="KW-0378">Hydrolase</keyword>
<dbReference type="Pfam" id="PF02275">
    <property type="entry name" value="CBAH"/>
    <property type="match status" value="1"/>
</dbReference>
<dbReference type="Proteomes" id="UP000265040">
    <property type="component" value="Chromosome 1"/>
</dbReference>
<evidence type="ECO:0000256" key="17">
    <source>
        <dbReference type="PIRNR" id="PIRNR017632"/>
    </source>
</evidence>
<dbReference type="GO" id="GO:0017064">
    <property type="term" value="F:fatty acid amide hydrolase activity"/>
    <property type="evidence" value="ECO:0007669"/>
    <property type="project" value="InterPro"/>
</dbReference>
<keyword evidence="8" id="KW-0732">Signal</keyword>
<dbReference type="AlphaFoldDB" id="A0A7N6A201"/>
<keyword evidence="13" id="KW-0325">Glycoprotein</keyword>
<accession>A0A7N6A201</accession>
<dbReference type="PANTHER" id="PTHR28583:SF1">
    <property type="entry name" value="ACID CERAMIDASE"/>
    <property type="match status" value="1"/>
</dbReference>
<dbReference type="GO" id="GO:0017040">
    <property type="term" value="F:N-acylsphingosine amidohydrolase activity"/>
    <property type="evidence" value="ECO:0007669"/>
    <property type="project" value="UniProtKB-EC"/>
</dbReference>
<comment type="subcellular location">
    <subcellularLocation>
        <location evidence="1">Lysosome</location>
    </subcellularLocation>
    <subcellularLocation>
        <location evidence="2">Secreted</location>
    </subcellularLocation>
</comment>
<dbReference type="InterPro" id="IPR029130">
    <property type="entry name" value="Acid_ceramidase_N"/>
</dbReference>
<evidence type="ECO:0000256" key="7">
    <source>
        <dbReference type="ARBA" id="ARBA00022525"/>
    </source>
</evidence>
<feature type="domain" description="Acid ceramidase N-terminal" evidence="20">
    <location>
        <begin position="29"/>
        <end position="91"/>
    </location>
</feature>
<dbReference type="GO" id="GO:0006665">
    <property type="term" value="P:sphingolipid metabolic process"/>
    <property type="evidence" value="ECO:0007669"/>
    <property type="project" value="UniProtKB-KW"/>
</dbReference>
<evidence type="ECO:0000256" key="11">
    <source>
        <dbReference type="ARBA" id="ARBA00023098"/>
    </source>
</evidence>
<dbReference type="InterPro" id="IPR016699">
    <property type="entry name" value="Acid_ceramidase-like"/>
</dbReference>
<dbReference type="GeneTree" id="ENSGT00530000063548"/>
<keyword evidence="11 17" id="KW-0443">Lipid metabolism</keyword>
<evidence type="ECO:0000256" key="5">
    <source>
        <dbReference type="ARBA" id="ARBA00005730"/>
    </source>
</evidence>
<evidence type="ECO:0000256" key="18">
    <source>
        <dbReference type="PIRSR" id="PIRSR017632-1"/>
    </source>
</evidence>